<dbReference type="EC" id="3.2.1.46" evidence="2"/>
<dbReference type="InterPro" id="IPR033132">
    <property type="entry name" value="GH_1_N_CS"/>
</dbReference>
<dbReference type="GO" id="GO:0016052">
    <property type="term" value="P:carbohydrate catabolic process"/>
    <property type="evidence" value="ECO:0007669"/>
    <property type="project" value="UniProtKB-ARBA"/>
</dbReference>
<sequence length="528" mass="61497">MNKSASLCKFLLISLLYLSIFVRCEKFESFPDEFKWGVGTSSYQIEGSWNVDGKSESIWDHLTHNFPEKIEDQSNADHTTESYKFWKRDVEMVRELGVGVYRFSISWPRVLPNGYKNHINRAGLDYYNNIINELLTYNITPFVTIYHWELPQRLQELGGWTNPELIDIFIDYAKVLFDEFGDRVKMWTTFNEPWHICEQAYGQDYMAPSYDYPGIPIYLCGHNLLKAHAKVYHMYKNIYNHGIIGITADISTPHPLNHNHHHDQQAVERAYQFYLGWFMHPIFSKHGNYPKIMIDRIGELSKKQGFTKSRLPTFTNDEIKMIHKTSDFFGINSYTSIQVTLNDDDTNPAKHKIPSFFHDMGTIESQNENWEKSGSVWLRVHPSGMLHLLKWIKKEYHNPPVYITENGVSDKGGLNDVKRVEYFNSYLTAILNAINDGCDVRGYIAWSLMDSYEWKAGFTEKFGLYHVDFNSPNKTRTPKMSAKVFSEIVKTNKIDWSYLPLIDEKSSSYNIKQSAFVLVFASIILSSL</sequence>
<comment type="catalytic activity">
    <reaction evidence="10">
        <text>a beta-D-xylosyl-(1&lt;-&gt;1')-N-acylsphing-4-enine + cholesterol = cholesteryl 3-beta-D-xyloside + an N-acylsphing-4-enine</text>
        <dbReference type="Rhea" id="RHEA:70239"/>
        <dbReference type="ChEBI" id="CHEBI:16113"/>
        <dbReference type="ChEBI" id="CHEBI:52639"/>
        <dbReference type="ChEBI" id="CHEBI:189067"/>
        <dbReference type="ChEBI" id="CHEBI:189068"/>
    </reaction>
    <physiologicalReaction direction="left-to-right" evidence="10">
        <dbReference type="Rhea" id="RHEA:70240"/>
    </physiologicalReaction>
    <physiologicalReaction direction="right-to-left" evidence="10">
        <dbReference type="Rhea" id="RHEA:70241"/>
    </physiologicalReaction>
</comment>
<evidence type="ECO:0000256" key="14">
    <source>
        <dbReference type="ARBA" id="ARBA00068094"/>
    </source>
</evidence>
<dbReference type="InterPro" id="IPR018120">
    <property type="entry name" value="Glyco_hydro_1_AS"/>
</dbReference>
<evidence type="ECO:0000256" key="5">
    <source>
        <dbReference type="ARBA" id="ARBA00022801"/>
    </source>
</evidence>
<accession>A0A9J6CQ51</accession>
<proteinExistence type="inferred from homology"/>
<evidence type="ECO:0000256" key="9">
    <source>
        <dbReference type="ARBA" id="ARBA00050809"/>
    </source>
</evidence>
<comment type="catalytic activity">
    <reaction evidence="7">
        <text>a beta-D-galactosyl-(1&lt;-&gt;1')-N-acylsphing-4-enine + H2O = an N-acylsphing-4-enine + D-galactose</text>
        <dbReference type="Rhea" id="RHEA:14297"/>
        <dbReference type="ChEBI" id="CHEBI:4139"/>
        <dbReference type="ChEBI" id="CHEBI:15377"/>
        <dbReference type="ChEBI" id="CHEBI:18390"/>
        <dbReference type="ChEBI" id="CHEBI:52639"/>
        <dbReference type="EC" id="3.2.1.46"/>
    </reaction>
    <physiologicalReaction direction="left-to-right" evidence="7">
        <dbReference type="Rhea" id="RHEA:14298"/>
    </physiologicalReaction>
</comment>
<name>A0A9J6CQ51_POLVA</name>
<dbReference type="PANTHER" id="PTHR10353">
    <property type="entry name" value="GLYCOSYL HYDROLASE"/>
    <property type="match status" value="1"/>
</dbReference>
<dbReference type="Proteomes" id="UP001107558">
    <property type="component" value="Chromosome 1"/>
</dbReference>
<keyword evidence="6 19" id="KW-0326">Glycosidase</keyword>
<feature type="signal peptide" evidence="20">
    <location>
        <begin position="1"/>
        <end position="24"/>
    </location>
</feature>
<comment type="catalytic activity">
    <reaction evidence="12">
        <text>beta-D-glucosyl-(1&lt;-&gt;1)-sphing-4-enine + H2O = sphing-4-enine + D-glucose</text>
        <dbReference type="Rhea" id="RHEA:59288"/>
        <dbReference type="ChEBI" id="CHEBI:4167"/>
        <dbReference type="ChEBI" id="CHEBI:15377"/>
        <dbReference type="ChEBI" id="CHEBI:57756"/>
        <dbReference type="ChEBI" id="CHEBI:83992"/>
    </reaction>
    <physiologicalReaction direction="left-to-right" evidence="12">
        <dbReference type="Rhea" id="RHEA:59289"/>
    </physiologicalReaction>
</comment>
<evidence type="ECO:0000256" key="8">
    <source>
        <dbReference type="ARBA" id="ARBA00048813"/>
    </source>
</evidence>
<evidence type="ECO:0000256" key="2">
    <source>
        <dbReference type="ARBA" id="ARBA00012657"/>
    </source>
</evidence>
<evidence type="ECO:0000256" key="17">
    <source>
        <dbReference type="ARBA" id="ARBA00083229"/>
    </source>
</evidence>
<evidence type="ECO:0000256" key="7">
    <source>
        <dbReference type="ARBA" id="ARBA00033698"/>
    </source>
</evidence>
<comment type="catalytic activity">
    <reaction evidence="11">
        <text>beta-D-glucosyl-(1&lt;-&gt;1)-N-octadecanoylsphing-4-enine + H2O = N-octadecanoylsphing-4-enine + D-glucose</text>
        <dbReference type="Rhea" id="RHEA:59284"/>
        <dbReference type="ChEBI" id="CHEBI:4167"/>
        <dbReference type="ChEBI" id="CHEBI:15377"/>
        <dbReference type="ChEBI" id="CHEBI:72961"/>
        <dbReference type="ChEBI" id="CHEBI:84719"/>
    </reaction>
    <physiologicalReaction direction="left-to-right" evidence="11">
        <dbReference type="Rhea" id="RHEA:59285"/>
    </physiologicalReaction>
</comment>
<gene>
    <name evidence="21" type="ORF">PVAND_013265</name>
</gene>
<reference evidence="21" key="1">
    <citation type="submission" date="2021-03" db="EMBL/GenBank/DDBJ databases">
        <title>Chromosome level genome of the anhydrobiotic midge Polypedilum vanderplanki.</title>
        <authorList>
            <person name="Yoshida Y."/>
            <person name="Kikawada T."/>
            <person name="Gusev O."/>
        </authorList>
    </citation>
    <scope>NUCLEOTIDE SEQUENCE</scope>
    <source>
        <strain evidence="21">NIAS01</strain>
        <tissue evidence="21">Whole body or cell culture</tissue>
    </source>
</reference>
<evidence type="ECO:0000256" key="13">
    <source>
        <dbReference type="ARBA" id="ARBA00060858"/>
    </source>
</evidence>
<dbReference type="FunFam" id="3.20.20.80:FF:000011">
    <property type="entry name" value="Cytosolic beta-glucosidase"/>
    <property type="match status" value="1"/>
</dbReference>
<evidence type="ECO:0000256" key="10">
    <source>
        <dbReference type="ARBA" id="ARBA00051414"/>
    </source>
</evidence>
<protein>
    <recommendedName>
        <fullName evidence="14">Cytosolic beta-glucosidase</fullName>
        <ecNumber evidence="3">3.2.1.21</ecNumber>
        <ecNumber evidence="2">3.2.1.46</ecNumber>
    </recommendedName>
    <alternativeName>
        <fullName evidence="15">Cytosolic galactosylceramidase</fullName>
    </alternativeName>
    <alternativeName>
        <fullName evidence="17">Cytosolic glucosylceramidase</fullName>
    </alternativeName>
    <alternativeName>
        <fullName evidence="16">Cytosolic glycosylceramidase</fullName>
    </alternativeName>
</protein>
<dbReference type="Pfam" id="PF00232">
    <property type="entry name" value="Glyco_hydro_1"/>
    <property type="match status" value="1"/>
</dbReference>
<dbReference type="InterPro" id="IPR001360">
    <property type="entry name" value="Glyco_hydro_1"/>
</dbReference>
<evidence type="ECO:0000256" key="6">
    <source>
        <dbReference type="ARBA" id="ARBA00023295"/>
    </source>
</evidence>
<organism evidence="21 22">
    <name type="scientific">Polypedilum vanderplanki</name>
    <name type="common">Sleeping chironomid midge</name>
    <dbReference type="NCBI Taxonomy" id="319348"/>
    <lineage>
        <taxon>Eukaryota</taxon>
        <taxon>Metazoa</taxon>
        <taxon>Ecdysozoa</taxon>
        <taxon>Arthropoda</taxon>
        <taxon>Hexapoda</taxon>
        <taxon>Insecta</taxon>
        <taxon>Pterygota</taxon>
        <taxon>Neoptera</taxon>
        <taxon>Endopterygota</taxon>
        <taxon>Diptera</taxon>
        <taxon>Nematocera</taxon>
        <taxon>Chironomoidea</taxon>
        <taxon>Chironomidae</taxon>
        <taxon>Chironominae</taxon>
        <taxon>Polypedilum</taxon>
        <taxon>Polypedilum</taxon>
    </lineage>
</organism>
<dbReference type="GO" id="GO:0004336">
    <property type="term" value="F:galactosylceramidase activity"/>
    <property type="evidence" value="ECO:0007669"/>
    <property type="project" value="UniProtKB-EC"/>
</dbReference>
<evidence type="ECO:0000256" key="19">
    <source>
        <dbReference type="RuleBase" id="RU004468"/>
    </source>
</evidence>
<evidence type="ECO:0000256" key="15">
    <source>
        <dbReference type="ARBA" id="ARBA00079026"/>
    </source>
</evidence>
<comment type="catalytic activity">
    <reaction evidence="8">
        <text>beta-D-galactosyl-(1&lt;-&gt;1)-sphing-4-enine + H2O = sphing-4-enine + D-galactose</text>
        <dbReference type="Rhea" id="RHEA:43908"/>
        <dbReference type="ChEBI" id="CHEBI:4139"/>
        <dbReference type="ChEBI" id="CHEBI:15377"/>
        <dbReference type="ChEBI" id="CHEBI:57756"/>
        <dbReference type="ChEBI" id="CHEBI:57934"/>
    </reaction>
    <physiologicalReaction direction="left-to-right" evidence="8">
        <dbReference type="Rhea" id="RHEA:43909"/>
    </physiologicalReaction>
</comment>
<keyword evidence="22" id="KW-1185">Reference proteome</keyword>
<keyword evidence="5 19" id="KW-0378">Hydrolase</keyword>
<feature type="chain" id="PRO_5039949188" description="Cytosolic beta-glucosidase" evidence="20">
    <location>
        <begin position="25"/>
        <end position="528"/>
    </location>
</feature>
<comment type="catalytic activity">
    <reaction evidence="1">
        <text>Hydrolysis of terminal, non-reducing beta-D-glucosyl residues with release of beta-D-glucose.</text>
        <dbReference type="EC" id="3.2.1.21"/>
    </reaction>
</comment>
<evidence type="ECO:0000256" key="18">
    <source>
        <dbReference type="PROSITE-ProRule" id="PRU10055"/>
    </source>
</evidence>
<dbReference type="GO" id="GO:0008422">
    <property type="term" value="F:beta-glucosidase activity"/>
    <property type="evidence" value="ECO:0007669"/>
    <property type="project" value="UniProtKB-EC"/>
</dbReference>
<dbReference type="Gene3D" id="3.20.20.80">
    <property type="entry name" value="Glycosidases"/>
    <property type="match status" value="1"/>
</dbReference>
<evidence type="ECO:0000256" key="3">
    <source>
        <dbReference type="ARBA" id="ARBA00012744"/>
    </source>
</evidence>
<keyword evidence="4 20" id="KW-0732">Signal</keyword>
<evidence type="ECO:0000256" key="11">
    <source>
        <dbReference type="ARBA" id="ARBA00051666"/>
    </source>
</evidence>
<comment type="caution">
    <text evidence="21">The sequence shown here is derived from an EMBL/GenBank/DDBJ whole genome shotgun (WGS) entry which is preliminary data.</text>
</comment>
<dbReference type="OrthoDB" id="65569at2759"/>
<comment type="similarity">
    <text evidence="13">Belongs to the glycosyl hydrolase 1 family. Klotho subfamily.</text>
</comment>
<evidence type="ECO:0000313" key="22">
    <source>
        <dbReference type="Proteomes" id="UP001107558"/>
    </source>
</evidence>
<dbReference type="PROSITE" id="PS00653">
    <property type="entry name" value="GLYCOSYL_HYDROL_F1_2"/>
    <property type="match status" value="1"/>
</dbReference>
<comment type="catalytic activity">
    <reaction evidence="9">
        <text>beta-D-galactosyl-(1&lt;-&gt;1')-N-octadecanoylsphing-4-enine + H2O = N-octadecanoylsphing-4-enine + D-galactose</text>
        <dbReference type="Rhea" id="RHEA:59292"/>
        <dbReference type="ChEBI" id="CHEBI:4139"/>
        <dbReference type="ChEBI" id="CHEBI:15377"/>
        <dbReference type="ChEBI" id="CHEBI:72961"/>
        <dbReference type="ChEBI" id="CHEBI:84720"/>
    </reaction>
    <physiologicalReaction direction="left-to-right" evidence="9">
        <dbReference type="Rhea" id="RHEA:59293"/>
    </physiologicalReaction>
</comment>
<dbReference type="PANTHER" id="PTHR10353:SF36">
    <property type="entry name" value="LP05116P"/>
    <property type="match status" value="1"/>
</dbReference>
<evidence type="ECO:0000256" key="20">
    <source>
        <dbReference type="SAM" id="SignalP"/>
    </source>
</evidence>
<dbReference type="PROSITE" id="PS00572">
    <property type="entry name" value="GLYCOSYL_HYDROL_F1_1"/>
    <property type="match status" value="1"/>
</dbReference>
<dbReference type="AlphaFoldDB" id="A0A9J6CQ51"/>
<evidence type="ECO:0000256" key="12">
    <source>
        <dbReference type="ARBA" id="ARBA00052085"/>
    </source>
</evidence>
<dbReference type="SUPFAM" id="SSF51445">
    <property type="entry name" value="(Trans)glycosidases"/>
    <property type="match status" value="1"/>
</dbReference>
<dbReference type="InterPro" id="IPR017853">
    <property type="entry name" value="GH"/>
</dbReference>
<evidence type="ECO:0000256" key="4">
    <source>
        <dbReference type="ARBA" id="ARBA00022729"/>
    </source>
</evidence>
<evidence type="ECO:0000256" key="16">
    <source>
        <dbReference type="ARBA" id="ARBA00081896"/>
    </source>
</evidence>
<feature type="active site" description="Nucleophile" evidence="18">
    <location>
        <position position="405"/>
    </location>
</feature>
<evidence type="ECO:0000256" key="1">
    <source>
        <dbReference type="ARBA" id="ARBA00000448"/>
    </source>
</evidence>
<dbReference type="EC" id="3.2.1.21" evidence="3"/>
<dbReference type="EMBL" id="JADBJN010000001">
    <property type="protein sequence ID" value="KAG5684012.1"/>
    <property type="molecule type" value="Genomic_DNA"/>
</dbReference>
<dbReference type="PRINTS" id="PR00131">
    <property type="entry name" value="GLHYDRLASE1"/>
</dbReference>
<evidence type="ECO:0000313" key="21">
    <source>
        <dbReference type="EMBL" id="KAG5684012.1"/>
    </source>
</evidence>